<protein>
    <recommendedName>
        <fullName evidence="4">Senescence regulator S40</fullName>
    </recommendedName>
</protein>
<evidence type="ECO:0000256" key="1">
    <source>
        <dbReference type="ARBA" id="ARBA00034773"/>
    </source>
</evidence>
<comment type="similarity">
    <text evidence="1">Belongs to the senescence regulator S40 family.</text>
</comment>
<dbReference type="GO" id="GO:0010150">
    <property type="term" value="P:leaf senescence"/>
    <property type="evidence" value="ECO:0007669"/>
    <property type="project" value="UniProtKB-ARBA"/>
</dbReference>
<organism evidence="2 3">
    <name type="scientific">Capsicum baccatum</name>
    <name type="common">Peruvian pepper</name>
    <dbReference type="NCBI Taxonomy" id="33114"/>
    <lineage>
        <taxon>Eukaryota</taxon>
        <taxon>Viridiplantae</taxon>
        <taxon>Streptophyta</taxon>
        <taxon>Embryophyta</taxon>
        <taxon>Tracheophyta</taxon>
        <taxon>Spermatophyta</taxon>
        <taxon>Magnoliopsida</taxon>
        <taxon>eudicotyledons</taxon>
        <taxon>Gunneridae</taxon>
        <taxon>Pentapetalae</taxon>
        <taxon>asterids</taxon>
        <taxon>lamiids</taxon>
        <taxon>Solanales</taxon>
        <taxon>Solanaceae</taxon>
        <taxon>Solanoideae</taxon>
        <taxon>Capsiceae</taxon>
        <taxon>Capsicum</taxon>
    </lineage>
</organism>
<evidence type="ECO:0000313" key="3">
    <source>
        <dbReference type="Proteomes" id="UP000224567"/>
    </source>
</evidence>
<dbReference type="AlphaFoldDB" id="A0A2G2VTZ4"/>
<proteinExistence type="inferred from homology"/>
<gene>
    <name evidence="2" type="ORF">CQW23_24148</name>
</gene>
<evidence type="ECO:0008006" key="4">
    <source>
        <dbReference type="Google" id="ProtNLM"/>
    </source>
</evidence>
<accession>A0A2G2VTZ4</accession>
<dbReference type="Pfam" id="PF04520">
    <property type="entry name" value="Senescence_reg"/>
    <property type="match status" value="1"/>
</dbReference>
<evidence type="ECO:0000313" key="2">
    <source>
        <dbReference type="EMBL" id="PHT36448.1"/>
    </source>
</evidence>
<sequence>MGRSQLICTGGILMVTVQYSNDYKDDKNEALHTQDIFRTDVPHGGPAFHAAGTAPRSLPVNIPDWSKILGQEYKNDDIRDKEDVDEENRIPPHEYLARTRVASFSVQEGMGRTLKGRDLSRVRNAVWKQTGFED</sequence>
<dbReference type="OrthoDB" id="1917735at2759"/>
<dbReference type="STRING" id="33114.A0A2G2VTZ4"/>
<dbReference type="PANTHER" id="PTHR46525:SF17">
    <property type="entry name" value="SENESCENCE REGULATOR S40"/>
    <property type="match status" value="1"/>
</dbReference>
<name>A0A2G2VTZ4_CAPBA</name>
<dbReference type="PANTHER" id="PTHR46525">
    <property type="entry name" value="EMB|CAB72159.1"/>
    <property type="match status" value="1"/>
</dbReference>
<reference evidence="2 3" key="1">
    <citation type="journal article" date="2017" name="Genome Biol.">
        <title>New reference genome sequences of hot pepper reveal the massive evolution of plant disease-resistance genes by retroduplication.</title>
        <authorList>
            <person name="Kim S."/>
            <person name="Park J."/>
            <person name="Yeom S.I."/>
            <person name="Kim Y.M."/>
            <person name="Seo E."/>
            <person name="Kim K.T."/>
            <person name="Kim M.S."/>
            <person name="Lee J.M."/>
            <person name="Cheong K."/>
            <person name="Shin H.S."/>
            <person name="Kim S.B."/>
            <person name="Han K."/>
            <person name="Lee J."/>
            <person name="Park M."/>
            <person name="Lee H.A."/>
            <person name="Lee H.Y."/>
            <person name="Lee Y."/>
            <person name="Oh S."/>
            <person name="Lee J.H."/>
            <person name="Choi E."/>
            <person name="Choi E."/>
            <person name="Lee S.E."/>
            <person name="Jeon J."/>
            <person name="Kim H."/>
            <person name="Choi G."/>
            <person name="Song H."/>
            <person name="Lee J."/>
            <person name="Lee S.C."/>
            <person name="Kwon J.K."/>
            <person name="Lee H.Y."/>
            <person name="Koo N."/>
            <person name="Hong Y."/>
            <person name="Kim R.W."/>
            <person name="Kang W.H."/>
            <person name="Huh J.H."/>
            <person name="Kang B.C."/>
            <person name="Yang T.J."/>
            <person name="Lee Y.H."/>
            <person name="Bennetzen J.L."/>
            <person name="Choi D."/>
        </authorList>
    </citation>
    <scope>NUCLEOTIDE SEQUENCE [LARGE SCALE GENOMIC DNA]</scope>
    <source>
        <strain evidence="3">cv. PBC81</strain>
    </source>
</reference>
<comment type="caution">
    <text evidence="2">The sequence shown here is derived from an EMBL/GenBank/DDBJ whole genome shotgun (WGS) entry which is preliminary data.</text>
</comment>
<reference evidence="3" key="2">
    <citation type="journal article" date="2017" name="J. Anim. Genet.">
        <title>Multiple reference genome sequences of hot pepper reveal the massive evolution of plant disease resistance genes by retroduplication.</title>
        <authorList>
            <person name="Kim S."/>
            <person name="Park J."/>
            <person name="Yeom S.-I."/>
            <person name="Kim Y.-M."/>
            <person name="Seo E."/>
            <person name="Kim K.-T."/>
            <person name="Kim M.-S."/>
            <person name="Lee J.M."/>
            <person name="Cheong K."/>
            <person name="Shin H.-S."/>
            <person name="Kim S.-B."/>
            <person name="Han K."/>
            <person name="Lee J."/>
            <person name="Park M."/>
            <person name="Lee H.-A."/>
            <person name="Lee H.-Y."/>
            <person name="Lee Y."/>
            <person name="Oh S."/>
            <person name="Lee J.H."/>
            <person name="Choi E."/>
            <person name="Choi E."/>
            <person name="Lee S.E."/>
            <person name="Jeon J."/>
            <person name="Kim H."/>
            <person name="Choi G."/>
            <person name="Song H."/>
            <person name="Lee J."/>
            <person name="Lee S.-C."/>
            <person name="Kwon J.-K."/>
            <person name="Lee H.-Y."/>
            <person name="Koo N."/>
            <person name="Hong Y."/>
            <person name="Kim R.W."/>
            <person name="Kang W.-H."/>
            <person name="Huh J.H."/>
            <person name="Kang B.-C."/>
            <person name="Yang T.-J."/>
            <person name="Lee Y.-H."/>
            <person name="Bennetzen J.L."/>
            <person name="Choi D."/>
        </authorList>
    </citation>
    <scope>NUCLEOTIDE SEQUENCE [LARGE SCALE GENOMIC DNA]</scope>
    <source>
        <strain evidence="3">cv. PBC81</strain>
    </source>
</reference>
<dbReference type="EMBL" id="MLFT02000010">
    <property type="protein sequence ID" value="PHT36448.1"/>
    <property type="molecule type" value="Genomic_DNA"/>
</dbReference>
<dbReference type="InterPro" id="IPR007608">
    <property type="entry name" value="Senescence_reg_S40"/>
</dbReference>
<keyword evidence="3" id="KW-1185">Reference proteome</keyword>
<dbReference type="Proteomes" id="UP000224567">
    <property type="component" value="Unassembled WGS sequence"/>
</dbReference>